<evidence type="ECO:0000259" key="10">
    <source>
        <dbReference type="Pfam" id="PF12704"/>
    </source>
</evidence>
<dbReference type="GO" id="GO:0022857">
    <property type="term" value="F:transmembrane transporter activity"/>
    <property type="evidence" value="ECO:0007669"/>
    <property type="project" value="TreeGrafter"/>
</dbReference>
<comment type="similarity">
    <text evidence="6">Belongs to the ABC-4 integral membrane protein family.</text>
</comment>
<dbReference type="PANTHER" id="PTHR30572:SF4">
    <property type="entry name" value="ABC TRANSPORTER PERMEASE YTRF"/>
    <property type="match status" value="1"/>
</dbReference>
<dbReference type="InterPro" id="IPR050250">
    <property type="entry name" value="Macrolide_Exporter_MacB"/>
</dbReference>
<evidence type="ECO:0000256" key="2">
    <source>
        <dbReference type="ARBA" id="ARBA00022475"/>
    </source>
</evidence>
<feature type="domain" description="ABC3 transporter permease C-terminal" evidence="9">
    <location>
        <begin position="334"/>
        <end position="448"/>
    </location>
</feature>
<evidence type="ECO:0000256" key="5">
    <source>
        <dbReference type="ARBA" id="ARBA00023136"/>
    </source>
</evidence>
<evidence type="ECO:0000256" key="7">
    <source>
        <dbReference type="SAM" id="MobiDB-lite"/>
    </source>
</evidence>
<reference evidence="11" key="1">
    <citation type="submission" date="2020-02" db="EMBL/GenBank/DDBJ databases">
        <authorList>
            <person name="Meier V. D."/>
        </authorList>
    </citation>
    <scope>NUCLEOTIDE SEQUENCE</scope>
    <source>
        <strain evidence="11">AVDCRST_MAG02</strain>
    </source>
</reference>
<evidence type="ECO:0000256" key="1">
    <source>
        <dbReference type="ARBA" id="ARBA00004651"/>
    </source>
</evidence>
<dbReference type="InterPro" id="IPR025857">
    <property type="entry name" value="MacB_PCD"/>
</dbReference>
<dbReference type="AlphaFoldDB" id="A0A6J4QVD5"/>
<proteinExistence type="inferred from homology"/>
<keyword evidence="4 8" id="KW-1133">Transmembrane helix</keyword>
<keyword evidence="3 8" id="KW-0812">Transmembrane</keyword>
<dbReference type="EMBL" id="CADCVH010000031">
    <property type="protein sequence ID" value="CAA9451785.1"/>
    <property type="molecule type" value="Genomic_DNA"/>
</dbReference>
<dbReference type="Pfam" id="PF02687">
    <property type="entry name" value="FtsX"/>
    <property type="match status" value="1"/>
</dbReference>
<keyword evidence="2" id="KW-1003">Cell membrane</keyword>
<feature type="region of interest" description="Disordered" evidence="7">
    <location>
        <begin position="59"/>
        <end position="80"/>
    </location>
</feature>
<dbReference type="PANTHER" id="PTHR30572">
    <property type="entry name" value="MEMBRANE COMPONENT OF TRANSPORTER-RELATED"/>
    <property type="match status" value="1"/>
</dbReference>
<name>A0A6J4QVD5_9ACTN</name>
<feature type="transmembrane region" description="Helical" evidence="8">
    <location>
        <begin position="375"/>
        <end position="401"/>
    </location>
</feature>
<evidence type="ECO:0000256" key="4">
    <source>
        <dbReference type="ARBA" id="ARBA00022989"/>
    </source>
</evidence>
<evidence type="ECO:0000313" key="11">
    <source>
        <dbReference type="EMBL" id="CAA9451785.1"/>
    </source>
</evidence>
<comment type="subcellular location">
    <subcellularLocation>
        <location evidence="1">Cell membrane</location>
        <topology evidence="1">Multi-pass membrane protein</topology>
    </subcellularLocation>
</comment>
<evidence type="ECO:0000256" key="6">
    <source>
        <dbReference type="ARBA" id="ARBA00038076"/>
    </source>
</evidence>
<evidence type="ECO:0000256" key="8">
    <source>
        <dbReference type="SAM" id="Phobius"/>
    </source>
</evidence>
<feature type="region of interest" description="Disordered" evidence="7">
    <location>
        <begin position="157"/>
        <end position="233"/>
    </location>
</feature>
<feature type="transmembrane region" description="Helical" evidence="8">
    <location>
        <begin position="421"/>
        <end position="441"/>
    </location>
</feature>
<feature type="domain" description="MacB-like periplasmic core" evidence="10">
    <location>
        <begin position="18"/>
        <end position="171"/>
    </location>
</feature>
<feature type="transmembrane region" description="Helical" evidence="8">
    <location>
        <begin position="329"/>
        <end position="354"/>
    </location>
</feature>
<protein>
    <submittedName>
        <fullName evidence="11">ABC-type antimicrobial peptide transport system, permease component</fullName>
    </submittedName>
</protein>
<dbReference type="InterPro" id="IPR003838">
    <property type="entry name" value="ABC3_permease_C"/>
</dbReference>
<dbReference type="Pfam" id="PF12704">
    <property type="entry name" value="MacB_PCD"/>
    <property type="match status" value="1"/>
</dbReference>
<evidence type="ECO:0000256" key="3">
    <source>
        <dbReference type="ARBA" id="ARBA00022692"/>
    </source>
</evidence>
<keyword evidence="5 8" id="KW-0472">Membrane</keyword>
<dbReference type="GO" id="GO:0005886">
    <property type="term" value="C:plasma membrane"/>
    <property type="evidence" value="ECO:0007669"/>
    <property type="project" value="UniProtKB-SubCell"/>
</dbReference>
<gene>
    <name evidence="11" type="ORF">AVDCRST_MAG02-1133</name>
</gene>
<feature type="transmembrane region" description="Helical" evidence="8">
    <location>
        <begin position="20"/>
        <end position="39"/>
    </location>
</feature>
<sequence>MQIAGMGLSGLLVNWGRTILTMLGIVIGVAAVVLLASLGNGIQKSISGQINDLGPNLITVSPGTSGEQDGGDNGPFGAAAASTLKPEDTRLVEDLPGVAAASSNVSTVAPVERESVSFSGVDPSYNEIRAVGLAAGRFVEGRGEVVLSEADARRLLDSGPGEAVGKTLPVGTPPEDAPERDPERDPERGQNRLPERIPERIPERLREQIPERLSEDAAPEQAREPRQEPAPEPVRRYDVVGVAEASDVEFGPPIPEASYVATADALEISGVETVGQIVVQAENAGAVDRVVGGIGKELRAAHGGARDFSVITQRELLSTFTEITDQLKIFLAGIAGISLLVGGIGVMNIMLVSVAERTREIGVRKALGATNADVLFQFLLEAILLSLIGGVIGVAVGVVGAAVLPEILTDLPPAVVTGNEVALAFGVSALIGVVFGVLPAYRSARLQPVEALRRE</sequence>
<accession>A0A6J4QVD5</accession>
<organism evidence="11">
    <name type="scientific">uncultured Rubrobacteraceae bacterium</name>
    <dbReference type="NCBI Taxonomy" id="349277"/>
    <lineage>
        <taxon>Bacteria</taxon>
        <taxon>Bacillati</taxon>
        <taxon>Actinomycetota</taxon>
        <taxon>Rubrobacteria</taxon>
        <taxon>Rubrobacterales</taxon>
        <taxon>Rubrobacteraceae</taxon>
        <taxon>environmental samples</taxon>
    </lineage>
</organism>
<evidence type="ECO:0000259" key="9">
    <source>
        <dbReference type="Pfam" id="PF02687"/>
    </source>
</evidence>
<feature type="compositionally biased region" description="Basic and acidic residues" evidence="7">
    <location>
        <begin position="177"/>
        <end position="233"/>
    </location>
</feature>